<comment type="caution">
    <text evidence="2">The sequence shown here is derived from an EMBL/GenBank/DDBJ whole genome shotgun (WGS) entry which is preliminary data.</text>
</comment>
<proteinExistence type="predicted"/>
<organism evidence="2 3">
    <name type="scientific">Planococcus wigleyi</name>
    <dbReference type="NCBI Taxonomy" id="2762216"/>
    <lineage>
        <taxon>Bacteria</taxon>
        <taxon>Bacillati</taxon>
        <taxon>Bacillota</taxon>
        <taxon>Bacilli</taxon>
        <taxon>Bacillales</taxon>
        <taxon>Caryophanaceae</taxon>
        <taxon>Planococcus</taxon>
    </lineage>
</organism>
<keyword evidence="1" id="KW-1133">Transmembrane helix</keyword>
<dbReference type="Proteomes" id="UP000658980">
    <property type="component" value="Unassembled WGS sequence"/>
</dbReference>
<dbReference type="InterPro" id="IPR012538">
    <property type="entry name" value="Cyt_c_oxidase_su2a"/>
</dbReference>
<keyword evidence="3" id="KW-1185">Reference proteome</keyword>
<evidence type="ECO:0000313" key="3">
    <source>
        <dbReference type="Proteomes" id="UP000658980"/>
    </source>
</evidence>
<dbReference type="EMBL" id="JACSPU010000004">
    <property type="protein sequence ID" value="MBD8015602.1"/>
    <property type="molecule type" value="Genomic_DNA"/>
</dbReference>
<dbReference type="Pfam" id="PF08113">
    <property type="entry name" value="CoxIIa"/>
    <property type="match status" value="1"/>
</dbReference>
<accession>A0ABR8WEZ6</accession>
<keyword evidence="1" id="KW-0472">Membrane</keyword>
<feature type="transmembrane region" description="Helical" evidence="1">
    <location>
        <begin position="21"/>
        <end position="48"/>
    </location>
</feature>
<sequence>MTDSSSTNRKSNTRKKYDETSLSGTFVSVLIIAVFMLISWFSVFLLFLERN</sequence>
<dbReference type="RefSeq" id="WP_191715782.1">
    <property type="nucleotide sequence ID" value="NZ_JACSPU010000004.1"/>
</dbReference>
<reference evidence="2 3" key="1">
    <citation type="submission" date="2020-08" db="EMBL/GenBank/DDBJ databases">
        <title>A Genomic Blueprint of the Chicken Gut Microbiome.</title>
        <authorList>
            <person name="Gilroy R."/>
            <person name="Ravi A."/>
            <person name="Getino M."/>
            <person name="Pursley I."/>
            <person name="Horton D.L."/>
            <person name="Alikhan N.-F."/>
            <person name="Baker D."/>
            <person name="Gharbi K."/>
            <person name="Hall N."/>
            <person name="Watson M."/>
            <person name="Adriaenssens E.M."/>
            <person name="Foster-Nyarko E."/>
            <person name="Jarju S."/>
            <person name="Secka A."/>
            <person name="Antonio M."/>
            <person name="Oren A."/>
            <person name="Chaudhuri R."/>
            <person name="La Ragione R.M."/>
            <person name="Hildebrand F."/>
            <person name="Pallen M.J."/>
        </authorList>
    </citation>
    <scope>NUCLEOTIDE SEQUENCE [LARGE SCALE GENOMIC DNA]</scope>
    <source>
        <strain evidence="2 3">Sa1BUA13</strain>
    </source>
</reference>
<gene>
    <name evidence="2" type="ORF">H9630_12310</name>
</gene>
<evidence type="ECO:0000313" key="2">
    <source>
        <dbReference type="EMBL" id="MBD8015602.1"/>
    </source>
</evidence>
<evidence type="ECO:0000256" key="1">
    <source>
        <dbReference type="SAM" id="Phobius"/>
    </source>
</evidence>
<name>A0ABR8WEZ6_9BACL</name>
<keyword evidence="1" id="KW-0812">Transmembrane</keyword>
<protein>
    <submittedName>
        <fullName evidence="2">Cytochrome c oxidase subunit 2A</fullName>
    </submittedName>
</protein>